<comment type="caution">
    <text evidence="1">The sequence shown here is derived from an EMBL/GenBank/DDBJ whole genome shotgun (WGS) entry which is preliminary data.</text>
</comment>
<sequence length="501" mass="57085">MPKPRKPRKSNAPKKQKLSQVTLDEIFKGATRTKKSRAKRDASSSESEPGEKYDEGLGDIHFERKASAVTTDDDVDDLEVTSPRRSFKRRKVVNSDDDQAMPPLSSPTSHIQITDSEDEVIPIRKSKRSKQNVVVDSDDDDDARPRKRKLRKKPISPATSDEDLAGEVEEERILDSRLRQRGKTSLFQKNLEKLKRRKQRRMVSDSSEEEATTRGVVPFDGAKPDGREDFDDESEGGEDEEQEDDNFIVDDDGAGFTELPVEFSMSTHEDLAHQFKIIFQFFVHIAIQPPQDRHEFMSRQMKIPLQIVRRKLSGLRDSLVASSVWRADFKTALSTFPEFGLDDLQFALPQCDACHLGGRLSTLIGRLSGHLYDPVGFEPTTGDSSDEDESPLQFHLGRFCARRTRVFHQFTHWEYTLFGAIRREIDELHERSRAGSSKRNFVRIAFAGATQPPDDLTDADAICEYLDSRKVIDMEWQSIKLMMDSAQNLEMARKKGDDMEG</sequence>
<dbReference type="Proteomes" id="UP000824881">
    <property type="component" value="Unassembled WGS sequence"/>
</dbReference>
<reference evidence="1 2" key="1">
    <citation type="journal article" date="2021" name="Appl. Environ. Microbiol.">
        <title>Genetic linkage and physical mapping for an oyster mushroom Pleurotus cornucopiae and QTL analysis for the trait cap color.</title>
        <authorList>
            <person name="Zhang Y."/>
            <person name="Gao W."/>
            <person name="Sonnenberg A."/>
            <person name="Chen Q."/>
            <person name="Zhang J."/>
            <person name="Huang C."/>
        </authorList>
    </citation>
    <scope>NUCLEOTIDE SEQUENCE [LARGE SCALE GENOMIC DNA]</scope>
    <source>
        <strain evidence="1">CCMSSC00406</strain>
    </source>
</reference>
<evidence type="ECO:0000313" key="1">
    <source>
        <dbReference type="EMBL" id="KAG9226290.1"/>
    </source>
</evidence>
<evidence type="ECO:0000313" key="2">
    <source>
        <dbReference type="Proteomes" id="UP000824881"/>
    </source>
</evidence>
<keyword evidence="2" id="KW-1185">Reference proteome</keyword>
<accession>A0ACB7J8F6</accession>
<dbReference type="EMBL" id="WQMT02000002">
    <property type="protein sequence ID" value="KAG9226290.1"/>
    <property type="molecule type" value="Genomic_DNA"/>
</dbReference>
<proteinExistence type="predicted"/>
<name>A0ACB7J8F6_PLECO</name>
<organism evidence="1 2">
    <name type="scientific">Pleurotus cornucopiae</name>
    <name type="common">Cornucopia mushroom</name>
    <dbReference type="NCBI Taxonomy" id="5321"/>
    <lineage>
        <taxon>Eukaryota</taxon>
        <taxon>Fungi</taxon>
        <taxon>Dikarya</taxon>
        <taxon>Basidiomycota</taxon>
        <taxon>Agaricomycotina</taxon>
        <taxon>Agaricomycetes</taxon>
        <taxon>Agaricomycetidae</taxon>
        <taxon>Agaricales</taxon>
        <taxon>Pleurotineae</taxon>
        <taxon>Pleurotaceae</taxon>
        <taxon>Pleurotus</taxon>
    </lineage>
</organism>
<protein>
    <submittedName>
        <fullName evidence="1">Uncharacterized protein</fullName>
    </submittedName>
</protein>
<gene>
    <name evidence="1" type="ORF">CCMSSC00406_0003169</name>
</gene>